<organism evidence="9 10">
    <name type="scientific">Wolfiporia cocos (strain MD-104)</name>
    <name type="common">Brown rot fungus</name>
    <dbReference type="NCBI Taxonomy" id="742152"/>
    <lineage>
        <taxon>Eukaryota</taxon>
        <taxon>Fungi</taxon>
        <taxon>Dikarya</taxon>
        <taxon>Basidiomycota</taxon>
        <taxon>Agaricomycotina</taxon>
        <taxon>Agaricomycetes</taxon>
        <taxon>Polyporales</taxon>
        <taxon>Phaeolaceae</taxon>
        <taxon>Wolfiporia</taxon>
    </lineage>
</organism>
<feature type="compositionally biased region" description="Polar residues" evidence="6">
    <location>
        <begin position="434"/>
        <end position="458"/>
    </location>
</feature>
<feature type="compositionally biased region" description="Polar residues" evidence="6">
    <location>
        <begin position="105"/>
        <end position="122"/>
    </location>
</feature>
<feature type="compositionally biased region" description="Polar residues" evidence="6">
    <location>
        <begin position="487"/>
        <end position="503"/>
    </location>
</feature>
<dbReference type="STRING" id="742152.A0A2H3JNK9"/>
<evidence type="ECO:0000256" key="4">
    <source>
        <dbReference type="ARBA" id="ARBA00023136"/>
    </source>
</evidence>
<evidence type="ECO:0000256" key="6">
    <source>
        <dbReference type="SAM" id="MobiDB-lite"/>
    </source>
</evidence>
<dbReference type="EMBL" id="KB468053">
    <property type="protein sequence ID" value="PCH40389.1"/>
    <property type="molecule type" value="Genomic_DNA"/>
</dbReference>
<protein>
    <recommendedName>
        <fullName evidence="8">SUN domain-containing protein</fullName>
    </recommendedName>
</protein>
<proteinExistence type="predicted"/>
<feature type="chain" id="PRO_5013648743" description="SUN domain-containing protein" evidence="7">
    <location>
        <begin position="23"/>
        <end position="942"/>
    </location>
</feature>
<sequence>MFPGALLPTSLIAVLFAIPALAAPDSPNDPFREISLRVPKGEGEPICCLRPLEPLEPMSEDDVLVSFEEWKAKRLGDASSRAPSAQTSVKKGNQPIGSGRDVKGSVSQSASSDIATEPGQAQTPPPEPVPQDTVEAQMTDDRFAPHFLIPINDRFNYAAADCSARVHTAHRSAKSPSAILSSKKDRYMLSPCAEDRQFVVVELCDDIMIDTVQLANYEFFSGVFKDFTVSVAKTYRTDSTIWIHAGTYRAQNKRGVQSFHTPPTLRDFYRFIRIDFHSHYGNEYYCPLSLLHVYGLTHLEQWKWDEWEAESRAQRVVQAASSAVETTADPPQLAHAPIVDIQPSSETVSKDQHYTLADATQTARSVVQTTSTGQVSCDDDEYVDSDNVPASGEPDKPNVETTQLFVNYSLETASSAHSESPTTQQDSESLESHAATTAHEQYLSRSESLSHTPLSSDLSDPKEPLYTTSSASLVNPPTPNTENSEPARQSANVSQSPSQQQNRATTSTTSLTPASSVSSSPSHSTPAPPPPPPPPHVATGGESIYRTIMNRLTALEANTTLYARYVEEQTAGVREILRRLGEDVGRLEGIGNAQSQMYQRSIAEFDRQRRRLEIEHSELLVKVNRLTEEVVLEKRLGIAQLCLLLAVLVFMTLTRGSRGEHIHPVRGISRRLAMRDWGQRTLSLSLSSDWVNRFKSRSPTPMPPEHPQPRPAEKTTDKVDFPVDPDEPRPEGASPTRSRSTQPGPSSRKVGIGARPRTPSALRISTPRHYNHSRPSHHGATHSTPLASLSRPQTLTRSSSGGSALALGGIGPVPRSAKRWARSAHLHEVKSAGVVPSAESAKYTSLSGSVSAGVEKMEYEDDIFGAETTKDAVRDRRLFDARQALSPLRLSSASDLPKGCVHGGPPSEVSEGDGWVDTDVDGSESESGQRYDGDALDIGRTA</sequence>
<dbReference type="GO" id="GO:0012505">
    <property type="term" value="C:endomembrane system"/>
    <property type="evidence" value="ECO:0007669"/>
    <property type="project" value="UniProtKB-SubCell"/>
</dbReference>
<feature type="coiled-coil region" evidence="5">
    <location>
        <begin position="602"/>
        <end position="629"/>
    </location>
</feature>
<feature type="domain" description="SUN" evidence="8">
    <location>
        <begin position="135"/>
        <end position="298"/>
    </location>
</feature>
<keyword evidence="5" id="KW-0175">Coiled coil</keyword>
<dbReference type="PANTHER" id="PTHR12953:SF0">
    <property type="entry name" value="SUN DOMAIN-CONTAINING OSSIFICATION FACTOR"/>
    <property type="match status" value="1"/>
</dbReference>
<keyword evidence="4" id="KW-0472">Membrane</keyword>
<dbReference type="AlphaFoldDB" id="A0A2H3JNK9"/>
<feature type="compositionally biased region" description="Polar residues" evidence="6">
    <location>
        <begin position="781"/>
        <end position="797"/>
    </location>
</feature>
<evidence type="ECO:0000313" key="9">
    <source>
        <dbReference type="EMBL" id="PCH40389.1"/>
    </source>
</evidence>
<feature type="compositionally biased region" description="Polar residues" evidence="6">
    <location>
        <begin position="735"/>
        <end position="745"/>
    </location>
</feature>
<dbReference type="Proteomes" id="UP000218811">
    <property type="component" value="Unassembled WGS sequence"/>
</dbReference>
<dbReference type="GO" id="GO:0005737">
    <property type="term" value="C:cytoplasm"/>
    <property type="evidence" value="ECO:0007669"/>
    <property type="project" value="TreeGrafter"/>
</dbReference>
<evidence type="ECO:0000256" key="2">
    <source>
        <dbReference type="ARBA" id="ARBA00022692"/>
    </source>
</evidence>
<dbReference type="InterPro" id="IPR045120">
    <property type="entry name" value="Suco/Slp1-like"/>
</dbReference>
<keyword evidence="3" id="KW-1133">Transmembrane helix</keyword>
<dbReference type="OrthoDB" id="266334at2759"/>
<dbReference type="Pfam" id="PF07738">
    <property type="entry name" value="Sad1_UNC"/>
    <property type="match status" value="1"/>
</dbReference>
<evidence type="ECO:0000313" key="10">
    <source>
        <dbReference type="Proteomes" id="UP000218811"/>
    </source>
</evidence>
<feature type="region of interest" description="Disordered" evidence="6">
    <location>
        <begin position="695"/>
        <end position="811"/>
    </location>
</feature>
<feature type="compositionally biased region" description="Low complexity" evidence="6">
    <location>
        <begin position="798"/>
        <end position="807"/>
    </location>
</feature>
<dbReference type="GO" id="GO:0016020">
    <property type="term" value="C:membrane"/>
    <property type="evidence" value="ECO:0007669"/>
    <property type="project" value="InterPro"/>
</dbReference>
<evidence type="ECO:0000256" key="7">
    <source>
        <dbReference type="SAM" id="SignalP"/>
    </source>
</evidence>
<evidence type="ECO:0000256" key="5">
    <source>
        <dbReference type="SAM" id="Coils"/>
    </source>
</evidence>
<dbReference type="PROSITE" id="PS51469">
    <property type="entry name" value="SUN"/>
    <property type="match status" value="1"/>
</dbReference>
<feature type="compositionally biased region" description="Polar residues" evidence="6">
    <location>
        <begin position="81"/>
        <end position="91"/>
    </location>
</feature>
<dbReference type="PANTHER" id="PTHR12953">
    <property type="entry name" value="MEMBRANE PROTEIN CH1 RELATED"/>
    <property type="match status" value="1"/>
</dbReference>
<feature type="region of interest" description="Disordered" evidence="6">
    <location>
        <begin position="890"/>
        <end position="942"/>
    </location>
</feature>
<feature type="region of interest" description="Disordered" evidence="6">
    <location>
        <begin position="361"/>
        <end position="399"/>
    </location>
</feature>
<evidence type="ECO:0000256" key="3">
    <source>
        <dbReference type="ARBA" id="ARBA00022989"/>
    </source>
</evidence>
<feature type="compositionally biased region" description="Basic and acidic residues" evidence="6">
    <location>
        <begin position="707"/>
        <end position="730"/>
    </location>
</feature>
<gene>
    <name evidence="9" type="ORF">WOLCODRAFT_117183</name>
</gene>
<keyword evidence="2" id="KW-0812">Transmembrane</keyword>
<comment type="subcellular location">
    <subcellularLocation>
        <location evidence="1">Endomembrane system</location>
    </subcellularLocation>
</comment>
<feature type="compositionally biased region" description="Low complexity" evidence="6">
    <location>
        <begin position="504"/>
        <end position="525"/>
    </location>
</feature>
<dbReference type="GO" id="GO:0034975">
    <property type="term" value="P:protein folding in endoplasmic reticulum"/>
    <property type="evidence" value="ECO:0007669"/>
    <property type="project" value="TreeGrafter"/>
</dbReference>
<feature type="compositionally biased region" description="Basic residues" evidence="6">
    <location>
        <begin position="769"/>
        <end position="780"/>
    </location>
</feature>
<feature type="signal peptide" evidence="7">
    <location>
        <begin position="1"/>
        <end position="22"/>
    </location>
</feature>
<dbReference type="OMA" id="HLEQWKW"/>
<dbReference type="Gene3D" id="2.60.120.260">
    <property type="entry name" value="Galactose-binding domain-like"/>
    <property type="match status" value="1"/>
</dbReference>
<feature type="compositionally biased region" description="Pro residues" evidence="6">
    <location>
        <begin position="526"/>
        <end position="536"/>
    </location>
</feature>
<keyword evidence="7" id="KW-0732">Signal</keyword>
<feature type="region of interest" description="Disordered" evidence="6">
    <location>
        <begin position="412"/>
        <end position="541"/>
    </location>
</feature>
<evidence type="ECO:0000259" key="8">
    <source>
        <dbReference type="PROSITE" id="PS51469"/>
    </source>
</evidence>
<dbReference type="InterPro" id="IPR012919">
    <property type="entry name" value="SUN_dom"/>
</dbReference>
<feature type="compositionally biased region" description="Acidic residues" evidence="6">
    <location>
        <begin position="910"/>
        <end position="924"/>
    </location>
</feature>
<accession>A0A2H3JNK9</accession>
<evidence type="ECO:0000256" key="1">
    <source>
        <dbReference type="ARBA" id="ARBA00004308"/>
    </source>
</evidence>
<keyword evidence="10" id="KW-1185">Reference proteome</keyword>
<feature type="compositionally biased region" description="Polar residues" evidence="6">
    <location>
        <begin position="412"/>
        <end position="427"/>
    </location>
</feature>
<reference evidence="9 10" key="1">
    <citation type="journal article" date="2012" name="Science">
        <title>The Paleozoic origin of enzymatic lignin decomposition reconstructed from 31 fungal genomes.</title>
        <authorList>
            <person name="Floudas D."/>
            <person name="Binder M."/>
            <person name="Riley R."/>
            <person name="Barry K."/>
            <person name="Blanchette R.A."/>
            <person name="Henrissat B."/>
            <person name="Martinez A.T."/>
            <person name="Otillar R."/>
            <person name="Spatafora J.W."/>
            <person name="Yadav J.S."/>
            <person name="Aerts A."/>
            <person name="Benoit I."/>
            <person name="Boyd A."/>
            <person name="Carlson A."/>
            <person name="Copeland A."/>
            <person name="Coutinho P.M."/>
            <person name="de Vries R.P."/>
            <person name="Ferreira P."/>
            <person name="Findley K."/>
            <person name="Foster B."/>
            <person name="Gaskell J."/>
            <person name="Glotzer D."/>
            <person name="Gorecki P."/>
            <person name="Heitman J."/>
            <person name="Hesse C."/>
            <person name="Hori C."/>
            <person name="Igarashi K."/>
            <person name="Jurgens J.A."/>
            <person name="Kallen N."/>
            <person name="Kersten P."/>
            <person name="Kohler A."/>
            <person name="Kuees U."/>
            <person name="Kumar T.K.A."/>
            <person name="Kuo A."/>
            <person name="LaButti K."/>
            <person name="Larrondo L.F."/>
            <person name="Lindquist E."/>
            <person name="Ling A."/>
            <person name="Lombard V."/>
            <person name="Lucas S."/>
            <person name="Lundell T."/>
            <person name="Martin R."/>
            <person name="McLaughlin D.J."/>
            <person name="Morgenstern I."/>
            <person name="Morin E."/>
            <person name="Murat C."/>
            <person name="Nagy L.G."/>
            <person name="Nolan M."/>
            <person name="Ohm R.A."/>
            <person name="Patyshakuliyeva A."/>
            <person name="Rokas A."/>
            <person name="Ruiz-Duenas F.J."/>
            <person name="Sabat G."/>
            <person name="Salamov A."/>
            <person name="Samejima M."/>
            <person name="Schmutz J."/>
            <person name="Slot J.C."/>
            <person name="St John F."/>
            <person name="Stenlid J."/>
            <person name="Sun H."/>
            <person name="Sun S."/>
            <person name="Syed K."/>
            <person name="Tsang A."/>
            <person name="Wiebenga A."/>
            <person name="Young D."/>
            <person name="Pisabarro A."/>
            <person name="Eastwood D.C."/>
            <person name="Martin F."/>
            <person name="Cullen D."/>
            <person name="Grigoriev I.V."/>
            <person name="Hibbett D.S."/>
        </authorList>
    </citation>
    <scope>NUCLEOTIDE SEQUENCE [LARGE SCALE GENOMIC DNA]</scope>
    <source>
        <strain evidence="9 10">MD-104</strain>
    </source>
</reference>
<feature type="compositionally biased region" description="Polar residues" evidence="6">
    <location>
        <begin position="361"/>
        <end position="375"/>
    </location>
</feature>
<feature type="region of interest" description="Disordered" evidence="6">
    <location>
        <begin position="75"/>
        <end position="132"/>
    </location>
</feature>
<name>A0A2H3JNK9_WOLCO</name>